<protein>
    <submittedName>
        <fullName evidence="2">Uncharacterized protein</fullName>
    </submittedName>
</protein>
<name>A0A6T6NQH1_9RHOD</name>
<evidence type="ECO:0000313" key="2">
    <source>
        <dbReference type="EMBL" id="CAD8400717.1"/>
    </source>
</evidence>
<organism evidence="2">
    <name type="scientific">Rhodosorus marinus</name>
    <dbReference type="NCBI Taxonomy" id="101924"/>
    <lineage>
        <taxon>Eukaryota</taxon>
        <taxon>Rhodophyta</taxon>
        <taxon>Stylonematophyceae</taxon>
        <taxon>Stylonematales</taxon>
        <taxon>Stylonemataceae</taxon>
        <taxon>Rhodosorus</taxon>
    </lineage>
</organism>
<dbReference type="AlphaFoldDB" id="A0A6T6NQH1"/>
<evidence type="ECO:0000313" key="1">
    <source>
        <dbReference type="EMBL" id="CAD8400716.1"/>
    </source>
</evidence>
<dbReference type="EMBL" id="HBEK01019646">
    <property type="protein sequence ID" value="CAD8400716.1"/>
    <property type="molecule type" value="Transcribed_RNA"/>
</dbReference>
<proteinExistence type="predicted"/>
<gene>
    <name evidence="1" type="ORF">RMAR0315_LOCUS10712</name>
    <name evidence="2" type="ORF">RMAR0315_LOCUS10713</name>
</gene>
<sequence>MGDLVRRMDSLVGAHVSWLYPYLTWDSIALNWMLFRLHRQAVPYPAEFSTLLMDAKFTVPEVTGMALAQSEISKFVSYLTQPMLMMTEVQEENYTLGSGWTFLGGLPELPGKTNKMYTGLKRVRTIGSIENGLGVALCSTEVLPGLIAILRMQELDAGHNLSMWSVVDQETESIMLTQTQVDRRKCDKCVLMGDVCDPMVCRHEQTFDEIRTRRLALHDQLDKPRYNLRYHKE</sequence>
<accession>A0A6T6NQH1</accession>
<reference evidence="2" key="1">
    <citation type="submission" date="2021-01" db="EMBL/GenBank/DDBJ databases">
        <authorList>
            <person name="Corre E."/>
            <person name="Pelletier E."/>
            <person name="Niang G."/>
            <person name="Scheremetjew M."/>
            <person name="Finn R."/>
            <person name="Kale V."/>
            <person name="Holt S."/>
            <person name="Cochrane G."/>
            <person name="Meng A."/>
            <person name="Brown T."/>
            <person name="Cohen L."/>
        </authorList>
    </citation>
    <scope>NUCLEOTIDE SEQUENCE</scope>
    <source>
        <strain evidence="2">UTEX LB 2760</strain>
    </source>
</reference>
<dbReference type="EMBL" id="HBEK01019647">
    <property type="protein sequence ID" value="CAD8400717.1"/>
    <property type="molecule type" value="Transcribed_RNA"/>
</dbReference>